<dbReference type="InterPro" id="IPR036188">
    <property type="entry name" value="FAD/NAD-bd_sf"/>
</dbReference>
<comment type="similarity">
    <text evidence="2 5">Belongs to the Rab GDI family.</text>
</comment>
<dbReference type="InterPro" id="IPR054420">
    <property type="entry name" value="RAE1_2_domI_C"/>
</dbReference>
<dbReference type="GO" id="GO:0005096">
    <property type="term" value="F:GTPase activator activity"/>
    <property type="evidence" value="ECO:0007669"/>
    <property type="project" value="UniProtKB-UniRule"/>
</dbReference>
<evidence type="ECO:0000256" key="4">
    <source>
        <dbReference type="ARBA" id="ARBA00022490"/>
    </source>
</evidence>
<dbReference type="InParanoid" id="A0A194RDE3"/>
<dbReference type="GO" id="GO:0005092">
    <property type="term" value="F:GDP-dissociation inhibitor activity"/>
    <property type="evidence" value="ECO:0007669"/>
    <property type="project" value="InterPro"/>
</dbReference>
<dbReference type="GO" id="GO:0006886">
    <property type="term" value="P:intracellular protein transport"/>
    <property type="evidence" value="ECO:0007669"/>
    <property type="project" value="InterPro"/>
</dbReference>
<dbReference type="GO" id="GO:0005829">
    <property type="term" value="C:cytosol"/>
    <property type="evidence" value="ECO:0007669"/>
    <property type="project" value="UniProtKB-SubCell"/>
</dbReference>
<dbReference type="GO" id="GO:0005634">
    <property type="term" value="C:nucleus"/>
    <property type="evidence" value="ECO:0007669"/>
    <property type="project" value="TreeGrafter"/>
</dbReference>
<name>A0A194RDE3_PAPMA</name>
<dbReference type="EMBL" id="KQ460397">
    <property type="protein sequence ID" value="KPJ15300.1"/>
    <property type="molecule type" value="Genomic_DNA"/>
</dbReference>
<feature type="compositionally biased region" description="Acidic residues" evidence="6">
    <location>
        <begin position="605"/>
        <end position="616"/>
    </location>
</feature>
<comment type="subcellular location">
    <subcellularLocation>
        <location evidence="1">Cytoplasm</location>
        <location evidence="1">Cytosol</location>
    </subcellularLocation>
</comment>
<dbReference type="GO" id="GO:0007264">
    <property type="term" value="P:small GTPase-mediated signal transduction"/>
    <property type="evidence" value="ECO:0007669"/>
    <property type="project" value="UniProtKB-UniRule"/>
</dbReference>
<dbReference type="Gene3D" id="3.30.519.10">
    <property type="entry name" value="Guanine Nucleotide Dissociation Inhibitor, domain 2"/>
    <property type="match status" value="2"/>
</dbReference>
<dbReference type="PRINTS" id="PR00891">
    <property type="entry name" value="RABGDIREP"/>
</dbReference>
<proteinExistence type="inferred from homology"/>
<dbReference type="Pfam" id="PF00996">
    <property type="entry name" value="GDI"/>
    <property type="match status" value="3"/>
</dbReference>
<feature type="region of interest" description="Disordered" evidence="6">
    <location>
        <begin position="83"/>
        <end position="105"/>
    </location>
</feature>
<evidence type="ECO:0000256" key="6">
    <source>
        <dbReference type="SAM" id="MobiDB-lite"/>
    </source>
</evidence>
<evidence type="ECO:0000256" key="2">
    <source>
        <dbReference type="ARBA" id="ARBA00005593"/>
    </source>
</evidence>
<dbReference type="SUPFAM" id="SSF51905">
    <property type="entry name" value="FAD/NAD(P)-binding domain"/>
    <property type="match status" value="2"/>
</dbReference>
<evidence type="ECO:0000256" key="5">
    <source>
        <dbReference type="PIRNR" id="PIRNR016550"/>
    </source>
</evidence>
<dbReference type="SUPFAM" id="SSF54373">
    <property type="entry name" value="FAD-linked reductases, C-terminal domain"/>
    <property type="match status" value="1"/>
</dbReference>
<keyword evidence="8" id="KW-0808">Transferase</keyword>
<sequence>MDDDLPTDFQVIVVGTGMVESIVAAACSRIHKNVLHLDSSDHYGGLWASYNFDGLQKFIKEVNSDPEKQVQVYNLREQWYIEKESPPEEEKGEGEAKEDGKTEPPKKIWSQASFAAEYRKFNIDMTPKLLFSRGPLVELLISSNIARYAEFRCVTRVLTWLDDHLVPVPCSRADVFATEAVGIVEKRMLMKMLTSIVAYNEEEMNNEFKDWNDKTFKEYLTHKGLTPNLIHYVLFAIAGGTDAMPCLEGVRECKKFLMSLGRYGNTPFLWPMYGSGELPQCFCSYHKNSGFNSGRDWNDKTFKEYLTHKGLTPNLIHYVLFAIAGGTDAMPCLEGVRECKKFLMSLGRYGNTPFLWPMYGSGELPQCFCRLCAVFGGVYCLNRPIDSVETKTVEEGKTKVVIESKSKTLNCEHLVIGINECPKDLVSPEPAETCDISKAVFITNGTIMKSEKEPLTLLRFPPLVEGGGAVTVLEVGPATGSCPKGLFVVYFITKKVTDAETDLRPYADKIFDLSGGDQTEETDKPKCLWSLFYNVKDTSGAASSAAAGVHVCSGPDAGLDFDRAVEQAEQIFKKICPGEEFLPRAPDPEEIVFEDDVTHGPEFQREDEDAEGDAKE</sequence>
<evidence type="ECO:0000256" key="3">
    <source>
        <dbReference type="ARBA" id="ARBA00022468"/>
    </source>
</evidence>
<comment type="function">
    <text evidence="5">Substrate-binding subunit (component A) of the Rab geranylgeranyltransferase (GGTase) complex. Binds unprenylated Rab proteins and presents the substrate peptide to the catalytic component B. The component A is thought to be regenerated by transferring its prenylated Rab back to the donor membrane.</text>
</comment>
<keyword evidence="9" id="KW-1185">Reference proteome</keyword>
<dbReference type="FunCoup" id="A0A194RDE3">
    <property type="interactions" value="444"/>
</dbReference>
<dbReference type="InterPro" id="IPR018203">
    <property type="entry name" value="GDP_dissociation_inhibitor"/>
</dbReference>
<feature type="domain" description="RAE1/2" evidence="7">
    <location>
        <begin position="436"/>
        <end position="557"/>
    </location>
</feature>
<dbReference type="PIRSF" id="PIRSF016550">
    <property type="entry name" value="Rab_ger_ger_transf_A_euk"/>
    <property type="match status" value="1"/>
</dbReference>
<protein>
    <recommendedName>
        <fullName evidence="5">Rab proteins geranylgeranyltransferase component A</fullName>
    </recommendedName>
</protein>
<dbReference type="Proteomes" id="UP000053240">
    <property type="component" value="Unassembled WGS sequence"/>
</dbReference>
<reference evidence="8 9" key="1">
    <citation type="journal article" date="2015" name="Nat. Commun.">
        <title>Outbred genome sequencing and CRISPR/Cas9 gene editing in butterflies.</title>
        <authorList>
            <person name="Li X."/>
            <person name="Fan D."/>
            <person name="Zhang W."/>
            <person name="Liu G."/>
            <person name="Zhang L."/>
            <person name="Zhao L."/>
            <person name="Fang X."/>
            <person name="Chen L."/>
            <person name="Dong Y."/>
            <person name="Chen Y."/>
            <person name="Ding Y."/>
            <person name="Zhao R."/>
            <person name="Feng M."/>
            <person name="Zhu Y."/>
            <person name="Feng Y."/>
            <person name="Jiang X."/>
            <person name="Zhu D."/>
            <person name="Xiang H."/>
            <person name="Feng X."/>
            <person name="Li S."/>
            <person name="Wang J."/>
            <person name="Zhang G."/>
            <person name="Kronforst M.R."/>
            <person name="Wang W."/>
        </authorList>
    </citation>
    <scope>NUCLEOTIDE SEQUENCE [LARGE SCALE GENOMIC DNA]</scope>
    <source>
        <strain evidence="8">Ya'a_city_454_Pm</strain>
        <tissue evidence="8">Whole body</tissue>
    </source>
</reference>
<feature type="region of interest" description="Disordered" evidence="6">
    <location>
        <begin position="595"/>
        <end position="616"/>
    </location>
</feature>
<dbReference type="PRINTS" id="PR00893">
    <property type="entry name" value="RABESCORT"/>
</dbReference>
<dbReference type="PANTHER" id="PTHR11787:SF4">
    <property type="entry name" value="CHM, RAB ESCORT PROTEIN 1"/>
    <property type="match status" value="1"/>
</dbReference>
<dbReference type="GO" id="GO:0016192">
    <property type="term" value="P:vesicle-mediated transport"/>
    <property type="evidence" value="ECO:0007669"/>
    <property type="project" value="TreeGrafter"/>
</dbReference>
<evidence type="ECO:0000313" key="9">
    <source>
        <dbReference type="Proteomes" id="UP000053240"/>
    </source>
</evidence>
<accession>A0A194RDE3</accession>
<keyword evidence="3 5" id="KW-0343">GTPase activation</keyword>
<dbReference type="Pfam" id="PF22603">
    <property type="entry name" value="RAE1_2_domI_C"/>
    <property type="match status" value="1"/>
</dbReference>
<dbReference type="PANTHER" id="PTHR11787">
    <property type="entry name" value="RAB GDP-DISSOCIATION INHIBITOR"/>
    <property type="match status" value="1"/>
</dbReference>
<dbReference type="GO" id="GO:0016740">
    <property type="term" value="F:transferase activity"/>
    <property type="evidence" value="ECO:0007669"/>
    <property type="project" value="UniProtKB-KW"/>
</dbReference>
<dbReference type="GO" id="GO:0005968">
    <property type="term" value="C:Rab-protein geranylgeranyltransferase complex"/>
    <property type="evidence" value="ECO:0007669"/>
    <property type="project" value="UniProtKB-UniRule"/>
</dbReference>
<dbReference type="InterPro" id="IPR001738">
    <property type="entry name" value="Rab_escort"/>
</dbReference>
<evidence type="ECO:0000313" key="8">
    <source>
        <dbReference type="EMBL" id="KPJ15300.1"/>
    </source>
</evidence>
<gene>
    <name evidence="8" type="ORF">RR48_09327</name>
</gene>
<evidence type="ECO:0000259" key="7">
    <source>
        <dbReference type="Pfam" id="PF22603"/>
    </source>
</evidence>
<keyword evidence="4 5" id="KW-0963">Cytoplasm</keyword>
<dbReference type="Gene3D" id="3.50.50.60">
    <property type="entry name" value="FAD/NAD(P)-binding domain"/>
    <property type="match status" value="3"/>
</dbReference>
<organism evidence="8 9">
    <name type="scientific">Papilio machaon</name>
    <name type="common">Old World swallowtail butterfly</name>
    <dbReference type="NCBI Taxonomy" id="76193"/>
    <lineage>
        <taxon>Eukaryota</taxon>
        <taxon>Metazoa</taxon>
        <taxon>Ecdysozoa</taxon>
        <taxon>Arthropoda</taxon>
        <taxon>Hexapoda</taxon>
        <taxon>Insecta</taxon>
        <taxon>Pterygota</taxon>
        <taxon>Neoptera</taxon>
        <taxon>Endopterygota</taxon>
        <taxon>Lepidoptera</taxon>
        <taxon>Glossata</taxon>
        <taxon>Ditrysia</taxon>
        <taxon>Papilionoidea</taxon>
        <taxon>Papilionidae</taxon>
        <taxon>Papilioninae</taxon>
        <taxon>Papilio</taxon>
    </lineage>
</organism>
<dbReference type="AlphaFoldDB" id="A0A194RDE3"/>
<dbReference type="STRING" id="76193.A0A194RDE3"/>
<evidence type="ECO:0000256" key="1">
    <source>
        <dbReference type="ARBA" id="ARBA00004514"/>
    </source>
</evidence>